<dbReference type="CDD" id="cd06464">
    <property type="entry name" value="ACD_sHsps-like"/>
    <property type="match status" value="1"/>
</dbReference>
<dbReference type="AlphaFoldDB" id="A0A8H7BSF2"/>
<protein>
    <recommendedName>
        <fullName evidence="5">SHSP domain-containing protein</fullName>
    </recommendedName>
</protein>
<sequence>MALTQRALYNALNDINNLFNVADTPTGSLFLTGSTSGNPRTDVIETSAAYEIFMELPGMDKKDINVEWKNDSTLVLQGEIQPSYKALKETFEQDEGKEKEKHEDKQKDKEKSHLVRRWLNERPSGSFSRAFTFPSRVNHEAITACHENGLLTIIVPKAEKTSTQITIQ</sequence>
<dbReference type="PANTHER" id="PTHR11527">
    <property type="entry name" value="HEAT-SHOCK PROTEIN 20 FAMILY MEMBER"/>
    <property type="match status" value="1"/>
</dbReference>
<evidence type="ECO:0000256" key="2">
    <source>
        <dbReference type="PROSITE-ProRule" id="PRU00285"/>
    </source>
</evidence>
<name>A0A8H7BSF2_9FUNG</name>
<evidence type="ECO:0000313" key="7">
    <source>
        <dbReference type="Proteomes" id="UP000605846"/>
    </source>
</evidence>
<dbReference type="InterPro" id="IPR002068">
    <property type="entry name" value="A-crystallin/Hsp20_dom"/>
</dbReference>
<comment type="caution">
    <text evidence="6">The sequence shown here is derived from an EMBL/GenBank/DDBJ whole genome shotgun (WGS) entry which is preliminary data.</text>
</comment>
<evidence type="ECO:0000256" key="3">
    <source>
        <dbReference type="RuleBase" id="RU003616"/>
    </source>
</evidence>
<feature type="region of interest" description="Disordered" evidence="4">
    <location>
        <begin position="90"/>
        <end position="114"/>
    </location>
</feature>
<gene>
    <name evidence="6" type="ORF">EC973_005044</name>
</gene>
<dbReference type="InterPro" id="IPR031107">
    <property type="entry name" value="Small_HSP"/>
</dbReference>
<dbReference type="OrthoDB" id="1431247at2759"/>
<dbReference type="Pfam" id="PF00011">
    <property type="entry name" value="HSP20"/>
    <property type="match status" value="1"/>
</dbReference>
<comment type="similarity">
    <text evidence="2 3">Belongs to the small heat shock protein (HSP20) family.</text>
</comment>
<proteinExistence type="inferred from homology"/>
<dbReference type="PROSITE" id="PS01031">
    <property type="entry name" value="SHSP"/>
    <property type="match status" value="1"/>
</dbReference>
<evidence type="ECO:0000256" key="1">
    <source>
        <dbReference type="ARBA" id="ARBA00023016"/>
    </source>
</evidence>
<dbReference type="InterPro" id="IPR008978">
    <property type="entry name" value="HSP20-like_chaperone"/>
</dbReference>
<evidence type="ECO:0000256" key="4">
    <source>
        <dbReference type="SAM" id="MobiDB-lite"/>
    </source>
</evidence>
<dbReference type="SUPFAM" id="SSF49764">
    <property type="entry name" value="HSP20-like chaperones"/>
    <property type="match status" value="1"/>
</dbReference>
<keyword evidence="1" id="KW-0346">Stress response</keyword>
<evidence type="ECO:0000259" key="5">
    <source>
        <dbReference type="PROSITE" id="PS01031"/>
    </source>
</evidence>
<reference evidence="6" key="1">
    <citation type="submission" date="2020-01" db="EMBL/GenBank/DDBJ databases">
        <title>Genome Sequencing of Three Apophysomyces-Like Fungal Strains Confirms a Novel Fungal Genus in the Mucoromycota with divergent Burkholderia-like Endosymbiotic Bacteria.</title>
        <authorList>
            <person name="Stajich J.E."/>
            <person name="Macias A.M."/>
            <person name="Carter-House D."/>
            <person name="Lovett B."/>
            <person name="Kasson L.R."/>
            <person name="Berry K."/>
            <person name="Grigoriev I."/>
            <person name="Chang Y."/>
            <person name="Spatafora J."/>
            <person name="Kasson M.T."/>
        </authorList>
    </citation>
    <scope>NUCLEOTIDE SEQUENCE</scope>
    <source>
        <strain evidence="6">NRRL A-21654</strain>
    </source>
</reference>
<accession>A0A8H7BSF2</accession>
<feature type="compositionally biased region" description="Basic and acidic residues" evidence="4">
    <location>
        <begin position="90"/>
        <end position="113"/>
    </location>
</feature>
<dbReference type="EMBL" id="JABAYA010000029">
    <property type="protein sequence ID" value="KAF7729013.1"/>
    <property type="molecule type" value="Genomic_DNA"/>
</dbReference>
<dbReference type="Gene3D" id="2.60.40.790">
    <property type="match status" value="1"/>
</dbReference>
<evidence type="ECO:0000313" key="6">
    <source>
        <dbReference type="EMBL" id="KAF7729013.1"/>
    </source>
</evidence>
<feature type="domain" description="SHSP" evidence="5">
    <location>
        <begin position="32"/>
        <end position="168"/>
    </location>
</feature>
<dbReference type="Proteomes" id="UP000605846">
    <property type="component" value="Unassembled WGS sequence"/>
</dbReference>
<organism evidence="6 7">
    <name type="scientific">Apophysomyces ossiformis</name>
    <dbReference type="NCBI Taxonomy" id="679940"/>
    <lineage>
        <taxon>Eukaryota</taxon>
        <taxon>Fungi</taxon>
        <taxon>Fungi incertae sedis</taxon>
        <taxon>Mucoromycota</taxon>
        <taxon>Mucoromycotina</taxon>
        <taxon>Mucoromycetes</taxon>
        <taxon>Mucorales</taxon>
        <taxon>Mucorineae</taxon>
        <taxon>Mucoraceae</taxon>
        <taxon>Apophysomyces</taxon>
    </lineage>
</organism>
<keyword evidence="7" id="KW-1185">Reference proteome</keyword>